<dbReference type="InterPro" id="IPR025321">
    <property type="entry name" value="DUF4227"/>
</dbReference>
<feature type="transmembrane region" description="Helical" evidence="1">
    <location>
        <begin position="12"/>
        <end position="32"/>
    </location>
</feature>
<keyword evidence="3" id="KW-1185">Reference proteome</keyword>
<dbReference type="STRING" id="1441095.AM592_07650"/>
<evidence type="ECO:0000313" key="2">
    <source>
        <dbReference type="EMBL" id="ALC81486.1"/>
    </source>
</evidence>
<protein>
    <recommendedName>
        <fullName evidence="4">DUF4227 domain-containing protein</fullName>
    </recommendedName>
</protein>
<keyword evidence="1" id="KW-0472">Membrane</keyword>
<reference evidence="3" key="1">
    <citation type="submission" date="2015-08" db="EMBL/GenBank/DDBJ databases">
        <title>Genome sequencing project for genomic taxonomy and phylogenomics of Bacillus-like bacteria.</title>
        <authorList>
            <person name="Liu B."/>
            <person name="Wang J."/>
            <person name="Zhu Y."/>
            <person name="Liu G."/>
            <person name="Chen Q."/>
            <person name="Chen Z."/>
            <person name="Lan J."/>
            <person name="Che J."/>
            <person name="Ge C."/>
            <person name="Shi H."/>
            <person name="Pan Z."/>
            <person name="Liu X."/>
        </authorList>
    </citation>
    <scope>NUCLEOTIDE SEQUENCE [LARGE SCALE GENOMIC DNA]</scope>
    <source>
        <strain evidence="3">FJAT-4402</strain>
    </source>
</reference>
<evidence type="ECO:0000313" key="3">
    <source>
        <dbReference type="Proteomes" id="UP000067625"/>
    </source>
</evidence>
<dbReference type="Proteomes" id="UP000067625">
    <property type="component" value="Chromosome"/>
</dbReference>
<keyword evidence="1" id="KW-1133">Transmembrane helix</keyword>
<dbReference type="EMBL" id="CP012600">
    <property type="protein sequence ID" value="ALC81486.1"/>
    <property type="molecule type" value="Genomic_DNA"/>
</dbReference>
<reference evidence="2 3" key="2">
    <citation type="journal article" date="2016" name="Int. J. Syst. Evol. Microbiol.">
        <title>Bacillus gobiensis sp. nov., isolated from a soil sample.</title>
        <authorList>
            <person name="Liu B."/>
            <person name="Liu G.H."/>
            <person name="Cetin S."/>
            <person name="Schumann P."/>
            <person name="Pan Z.Z."/>
            <person name="Chen Q.Q."/>
        </authorList>
    </citation>
    <scope>NUCLEOTIDE SEQUENCE [LARGE SCALE GENOMIC DNA]</scope>
    <source>
        <strain evidence="2 3">FJAT-4402</strain>
    </source>
</reference>
<evidence type="ECO:0008006" key="4">
    <source>
        <dbReference type="Google" id="ProtNLM"/>
    </source>
</evidence>
<dbReference type="AlphaFoldDB" id="A0A0M3R9I5"/>
<proteinExistence type="predicted"/>
<organism evidence="2 3">
    <name type="scientific">Bacillus gobiensis</name>
    <dbReference type="NCBI Taxonomy" id="1441095"/>
    <lineage>
        <taxon>Bacteria</taxon>
        <taxon>Bacillati</taxon>
        <taxon>Bacillota</taxon>
        <taxon>Bacilli</taxon>
        <taxon>Bacillales</taxon>
        <taxon>Bacillaceae</taxon>
        <taxon>Bacillus</taxon>
    </lineage>
</organism>
<gene>
    <name evidence="2" type="ORF">AM592_07650</name>
</gene>
<evidence type="ECO:0000256" key="1">
    <source>
        <dbReference type="SAM" id="Phobius"/>
    </source>
</evidence>
<dbReference type="RefSeq" id="WP_053603244.1">
    <property type="nucleotide sequence ID" value="NZ_CP012600.1"/>
</dbReference>
<sequence length="75" mass="9114">MRKSMKAAADMFKVFILFSGFTILFYCAMMWINSEYRDYHRYDPPEGSAIKVTTMEEENHSRWFDRLMFFYLNGE</sequence>
<dbReference type="OrthoDB" id="2691647at2"/>
<dbReference type="Pfam" id="PF14004">
    <property type="entry name" value="DUF4227"/>
    <property type="match status" value="1"/>
</dbReference>
<keyword evidence="1" id="KW-0812">Transmembrane</keyword>
<dbReference type="PATRIC" id="fig|1441095.3.peg.1683"/>
<name>A0A0M3R9I5_9BACI</name>
<accession>A0A0M3R9I5</accession>